<dbReference type="Pfam" id="PF25885">
    <property type="entry name" value="HH_EMRA"/>
    <property type="match status" value="1"/>
</dbReference>
<name>A0A840RW49_9BURK</name>
<sequence length="79" mass="8167">MARRAPLEASHTLSGEDIAHARQAVEDAKASLAVATKQADAANAGIAGVSLSDNPSVLSAKADYIQAWLAVRRNANLAK</sequence>
<dbReference type="RefSeq" id="WP_168055871.1">
    <property type="nucleotide sequence ID" value="NZ_JAAOZT010000007.1"/>
</dbReference>
<evidence type="ECO:0000313" key="3">
    <source>
        <dbReference type="Proteomes" id="UP000571084"/>
    </source>
</evidence>
<protein>
    <submittedName>
        <fullName evidence="2">Multidrug resistance efflux pump</fullName>
    </submittedName>
</protein>
<proteinExistence type="predicted"/>
<dbReference type="Proteomes" id="UP000571084">
    <property type="component" value="Unassembled WGS sequence"/>
</dbReference>
<accession>A0A840RW49</accession>
<dbReference type="InterPro" id="IPR058633">
    <property type="entry name" value="EmrA/FarA_HH"/>
</dbReference>
<feature type="domain" description="Multidrug export protein EmrA/FarA alpha-helical hairpin" evidence="1">
    <location>
        <begin position="2"/>
        <end position="73"/>
    </location>
</feature>
<evidence type="ECO:0000259" key="1">
    <source>
        <dbReference type="Pfam" id="PF25885"/>
    </source>
</evidence>
<comment type="caution">
    <text evidence="2">The sequence shown here is derived from an EMBL/GenBank/DDBJ whole genome shotgun (WGS) entry which is preliminary data.</text>
</comment>
<organism evidence="2 3">
    <name type="scientific">Glaciimonas immobilis</name>
    <dbReference type="NCBI Taxonomy" id="728004"/>
    <lineage>
        <taxon>Bacteria</taxon>
        <taxon>Pseudomonadati</taxon>
        <taxon>Pseudomonadota</taxon>
        <taxon>Betaproteobacteria</taxon>
        <taxon>Burkholderiales</taxon>
        <taxon>Oxalobacteraceae</taxon>
        <taxon>Glaciimonas</taxon>
    </lineage>
</organism>
<dbReference type="AlphaFoldDB" id="A0A840RW49"/>
<dbReference type="EMBL" id="JACHHQ010000005">
    <property type="protein sequence ID" value="MBB5200649.1"/>
    <property type="molecule type" value="Genomic_DNA"/>
</dbReference>
<evidence type="ECO:0000313" key="2">
    <source>
        <dbReference type="EMBL" id="MBB5200649.1"/>
    </source>
</evidence>
<reference evidence="2 3" key="1">
    <citation type="submission" date="2020-08" db="EMBL/GenBank/DDBJ databases">
        <title>Genomic Encyclopedia of Type Strains, Phase IV (KMG-IV): sequencing the most valuable type-strain genomes for metagenomic binning, comparative biology and taxonomic classification.</title>
        <authorList>
            <person name="Goeker M."/>
        </authorList>
    </citation>
    <scope>NUCLEOTIDE SEQUENCE [LARGE SCALE GENOMIC DNA]</scope>
    <source>
        <strain evidence="2 3">DSM 23240</strain>
    </source>
</reference>
<gene>
    <name evidence="2" type="ORF">HNR39_002491</name>
</gene>
<keyword evidence="3" id="KW-1185">Reference proteome</keyword>